<protein>
    <submittedName>
        <fullName evidence="1">Uncharacterized protein</fullName>
    </submittedName>
</protein>
<dbReference type="KEGG" id="ssl:SS1G_08462"/>
<dbReference type="InParanoid" id="A7ET07"/>
<dbReference type="RefSeq" id="XP_001590722.1">
    <property type="nucleotide sequence ID" value="XM_001590672.1"/>
</dbReference>
<dbReference type="AlphaFoldDB" id="A7ET07"/>
<sequence>MGKVQYLANLKKHAAQVFSEKGDEETSFQYC</sequence>
<dbReference type="Proteomes" id="UP000001312">
    <property type="component" value="Unassembled WGS sequence"/>
</dbReference>
<dbReference type="EMBL" id="CH476631">
    <property type="protein sequence ID" value="EDN92599.1"/>
    <property type="molecule type" value="Genomic_DNA"/>
</dbReference>
<dbReference type="HOGENOM" id="CLU_3399636_0_0_1"/>
<dbReference type="GeneID" id="5486654"/>
<proteinExistence type="predicted"/>
<evidence type="ECO:0000313" key="2">
    <source>
        <dbReference type="Proteomes" id="UP000001312"/>
    </source>
</evidence>
<reference evidence="2" key="1">
    <citation type="journal article" date="2011" name="PLoS Genet.">
        <title>Genomic analysis of the necrotrophic fungal pathogens Sclerotinia sclerotiorum and Botrytis cinerea.</title>
        <authorList>
            <person name="Amselem J."/>
            <person name="Cuomo C.A."/>
            <person name="van Kan J.A."/>
            <person name="Viaud M."/>
            <person name="Benito E.P."/>
            <person name="Couloux A."/>
            <person name="Coutinho P.M."/>
            <person name="de Vries R.P."/>
            <person name="Dyer P.S."/>
            <person name="Fillinger S."/>
            <person name="Fournier E."/>
            <person name="Gout L."/>
            <person name="Hahn M."/>
            <person name="Kohn L."/>
            <person name="Lapalu N."/>
            <person name="Plummer K.M."/>
            <person name="Pradier J.M."/>
            <person name="Quevillon E."/>
            <person name="Sharon A."/>
            <person name="Simon A."/>
            <person name="ten Have A."/>
            <person name="Tudzynski B."/>
            <person name="Tudzynski P."/>
            <person name="Wincker P."/>
            <person name="Andrew M."/>
            <person name="Anthouard V."/>
            <person name="Beever R.E."/>
            <person name="Beffa R."/>
            <person name="Benoit I."/>
            <person name="Bouzid O."/>
            <person name="Brault B."/>
            <person name="Chen Z."/>
            <person name="Choquer M."/>
            <person name="Collemare J."/>
            <person name="Cotton P."/>
            <person name="Danchin E.G."/>
            <person name="Da Silva C."/>
            <person name="Gautier A."/>
            <person name="Giraud C."/>
            <person name="Giraud T."/>
            <person name="Gonzalez C."/>
            <person name="Grossetete S."/>
            <person name="Guldener U."/>
            <person name="Henrissat B."/>
            <person name="Howlett B.J."/>
            <person name="Kodira C."/>
            <person name="Kretschmer M."/>
            <person name="Lappartient A."/>
            <person name="Leroch M."/>
            <person name="Levis C."/>
            <person name="Mauceli E."/>
            <person name="Neuveglise C."/>
            <person name="Oeser B."/>
            <person name="Pearson M."/>
            <person name="Poulain J."/>
            <person name="Poussereau N."/>
            <person name="Quesneville H."/>
            <person name="Rascle C."/>
            <person name="Schumacher J."/>
            <person name="Segurens B."/>
            <person name="Sexton A."/>
            <person name="Silva E."/>
            <person name="Sirven C."/>
            <person name="Soanes D.M."/>
            <person name="Talbot N.J."/>
            <person name="Templeton M."/>
            <person name="Yandava C."/>
            <person name="Yarden O."/>
            <person name="Zeng Q."/>
            <person name="Rollins J.A."/>
            <person name="Lebrun M.H."/>
            <person name="Dickman M."/>
        </authorList>
    </citation>
    <scope>NUCLEOTIDE SEQUENCE [LARGE SCALE GENOMIC DNA]</scope>
    <source>
        <strain evidence="2">ATCC 18683 / 1980 / Ss-1</strain>
    </source>
</reference>
<organism evidence="1 2">
    <name type="scientific">Sclerotinia sclerotiorum (strain ATCC 18683 / 1980 / Ss-1)</name>
    <name type="common">White mold</name>
    <name type="synonym">Whetzelinia sclerotiorum</name>
    <dbReference type="NCBI Taxonomy" id="665079"/>
    <lineage>
        <taxon>Eukaryota</taxon>
        <taxon>Fungi</taxon>
        <taxon>Dikarya</taxon>
        <taxon>Ascomycota</taxon>
        <taxon>Pezizomycotina</taxon>
        <taxon>Leotiomycetes</taxon>
        <taxon>Helotiales</taxon>
        <taxon>Sclerotiniaceae</taxon>
        <taxon>Sclerotinia</taxon>
    </lineage>
</organism>
<name>A7ET07_SCLS1</name>
<keyword evidence="2" id="KW-1185">Reference proteome</keyword>
<accession>A7ET07</accession>
<evidence type="ECO:0000313" key="1">
    <source>
        <dbReference type="EMBL" id="EDN92599.1"/>
    </source>
</evidence>
<gene>
    <name evidence="1" type="ORF">SS1G_08462</name>
</gene>